<dbReference type="VEuPathDB" id="FungiDB:H257_00296"/>
<comment type="caution">
    <text evidence="3">The sequence shown here is derived from an EMBL/GenBank/DDBJ whole genome shotgun (WGS) entry which is preliminary data.</text>
</comment>
<organism evidence="3 4">
    <name type="scientific">Aphanomyces astaci</name>
    <name type="common">Crayfish plague agent</name>
    <dbReference type="NCBI Taxonomy" id="112090"/>
    <lineage>
        <taxon>Eukaryota</taxon>
        <taxon>Sar</taxon>
        <taxon>Stramenopiles</taxon>
        <taxon>Oomycota</taxon>
        <taxon>Saprolegniomycetes</taxon>
        <taxon>Saprolegniales</taxon>
        <taxon>Verrucalvaceae</taxon>
        <taxon>Aphanomyces</taxon>
    </lineage>
</organism>
<evidence type="ECO:0000313" key="4">
    <source>
        <dbReference type="Proteomes" id="UP000283543"/>
    </source>
</evidence>
<feature type="region of interest" description="Disordered" evidence="1">
    <location>
        <begin position="1"/>
        <end position="20"/>
    </location>
</feature>
<evidence type="ECO:0000313" key="3">
    <source>
        <dbReference type="EMBL" id="RHY65276.1"/>
    </source>
</evidence>
<feature type="compositionally biased region" description="Basic residues" evidence="1">
    <location>
        <begin position="183"/>
        <end position="195"/>
    </location>
</feature>
<accession>A0A418C5Z8</accession>
<evidence type="ECO:0000256" key="1">
    <source>
        <dbReference type="SAM" id="MobiDB-lite"/>
    </source>
</evidence>
<proteinExistence type="predicted"/>
<dbReference type="AlphaFoldDB" id="A0A418C5Z8"/>
<dbReference type="PROSITE" id="PS51082">
    <property type="entry name" value="WH2"/>
    <property type="match status" value="1"/>
</dbReference>
<feature type="domain" description="WH2" evidence="2">
    <location>
        <begin position="233"/>
        <end position="250"/>
    </location>
</feature>
<dbReference type="GO" id="GO:0003779">
    <property type="term" value="F:actin binding"/>
    <property type="evidence" value="ECO:0007669"/>
    <property type="project" value="InterPro"/>
</dbReference>
<feature type="region of interest" description="Disordered" evidence="1">
    <location>
        <begin position="138"/>
        <end position="237"/>
    </location>
</feature>
<dbReference type="Proteomes" id="UP000283543">
    <property type="component" value="Unassembled WGS sequence"/>
</dbReference>
<dbReference type="EMBL" id="QUTB01003925">
    <property type="protein sequence ID" value="RHY65276.1"/>
    <property type="molecule type" value="Genomic_DNA"/>
</dbReference>
<name>A0A418C5Z8_APHAT</name>
<evidence type="ECO:0000259" key="2">
    <source>
        <dbReference type="PROSITE" id="PS51082"/>
    </source>
</evidence>
<reference evidence="3 4" key="1">
    <citation type="submission" date="2018-08" db="EMBL/GenBank/DDBJ databases">
        <title>Aphanomyces genome sequencing and annotation.</title>
        <authorList>
            <person name="Minardi D."/>
            <person name="Oidtmann B."/>
            <person name="Van Der Giezen M."/>
            <person name="Studholme D.J."/>
        </authorList>
    </citation>
    <scope>NUCLEOTIDE SEQUENCE [LARGE SCALE GENOMIC DNA]</scope>
    <source>
        <strain evidence="3 4">Si</strain>
    </source>
</reference>
<dbReference type="InterPro" id="IPR003124">
    <property type="entry name" value="WH2_dom"/>
</dbReference>
<protein>
    <recommendedName>
        <fullName evidence="2">WH2 domain-containing protein</fullName>
    </recommendedName>
</protein>
<gene>
    <name evidence="3" type="ORF">DYB34_006519</name>
</gene>
<feature type="compositionally biased region" description="Polar residues" evidence="1">
    <location>
        <begin position="8"/>
        <end position="19"/>
    </location>
</feature>
<sequence length="253" mass="26912">MLPVHTADISTPTPGSPTQDGIAVDTVPFCICISTSSGVAYLDVHDDASKKAWSAVLLRIAQNGPQDANFSKQDMASTADFVFSARVSAYRVIDGKAYICNVCDHRDAVAYFQEQVNASLKVIPGYCDFENPFTTPPACTSSKKKPSAPPRPVSTSPAEPLDDPSEEDIQPKAASTASPKKPSIWKKKKANKGHLRGPEGVTDDPQGTGQTSRCHDDVSKAPSAMSSSCPPPSRGNLLVQIHQGTTLKCVVQT</sequence>